<dbReference type="NCBIfam" id="NF007628">
    <property type="entry name" value="PRK10290.1"/>
    <property type="match status" value="1"/>
</dbReference>
<dbReference type="EMBL" id="LAZR01000167">
    <property type="protein sequence ID" value="KKN84785.1"/>
    <property type="molecule type" value="Genomic_DNA"/>
</dbReference>
<name>A0A0F9TUV2_9ZZZZ</name>
<dbReference type="Gene3D" id="2.60.40.200">
    <property type="entry name" value="Superoxide dismutase, copper/zinc binding domain"/>
    <property type="match status" value="1"/>
</dbReference>
<dbReference type="SUPFAM" id="SSF49329">
    <property type="entry name" value="Cu,Zn superoxide dismutase-like"/>
    <property type="match status" value="1"/>
</dbReference>
<dbReference type="InterPro" id="IPR001424">
    <property type="entry name" value="SOD_Cu_Zn_dom"/>
</dbReference>
<dbReference type="InterPro" id="IPR018152">
    <property type="entry name" value="SOD_Cu/Zn_BS"/>
</dbReference>
<evidence type="ECO:0000313" key="2">
    <source>
        <dbReference type="EMBL" id="KKN84785.1"/>
    </source>
</evidence>
<dbReference type="GO" id="GO:0006801">
    <property type="term" value="P:superoxide metabolic process"/>
    <property type="evidence" value="ECO:0007669"/>
    <property type="project" value="InterPro"/>
</dbReference>
<proteinExistence type="predicted"/>
<gene>
    <name evidence="2" type="ORF">LCGC14_0285980</name>
</gene>
<dbReference type="AlphaFoldDB" id="A0A0F9TUV2"/>
<sequence length="176" mass="18192">MKSRYWLALASVMSVSVAQAADKDVTMNMVSAEGIGQSAGTISISETEHGLLFTPDLKSFPASGIHGFHVHAQASCEPATENGEKVAAKAAGGHFDPEDTGSHEGPYSDGHLGDLPALYVKDDGTAMTPVLAPRLMKVSEIEGRALMIHAGGDNYSDQPEALGGGGKRVACGVIEG</sequence>
<organism evidence="2">
    <name type="scientific">marine sediment metagenome</name>
    <dbReference type="NCBI Taxonomy" id="412755"/>
    <lineage>
        <taxon>unclassified sequences</taxon>
        <taxon>metagenomes</taxon>
        <taxon>ecological metagenomes</taxon>
    </lineage>
</organism>
<accession>A0A0F9TUV2</accession>
<evidence type="ECO:0000259" key="1">
    <source>
        <dbReference type="Pfam" id="PF00080"/>
    </source>
</evidence>
<comment type="caution">
    <text evidence="2">The sequence shown here is derived from an EMBL/GenBank/DDBJ whole genome shotgun (WGS) entry which is preliminary data.</text>
</comment>
<dbReference type="PANTHER" id="PTHR10003">
    <property type="entry name" value="SUPEROXIDE DISMUTASE CU-ZN -RELATED"/>
    <property type="match status" value="1"/>
</dbReference>
<protein>
    <recommendedName>
        <fullName evidence="1">Superoxide dismutase copper/zinc binding domain-containing protein</fullName>
    </recommendedName>
</protein>
<dbReference type="InterPro" id="IPR036423">
    <property type="entry name" value="SOD-like_Cu/Zn_dom_sf"/>
</dbReference>
<dbReference type="Pfam" id="PF00080">
    <property type="entry name" value="Sod_Cu"/>
    <property type="match status" value="1"/>
</dbReference>
<reference evidence="2" key="1">
    <citation type="journal article" date="2015" name="Nature">
        <title>Complex archaea that bridge the gap between prokaryotes and eukaryotes.</title>
        <authorList>
            <person name="Spang A."/>
            <person name="Saw J.H."/>
            <person name="Jorgensen S.L."/>
            <person name="Zaremba-Niedzwiedzka K."/>
            <person name="Martijn J."/>
            <person name="Lind A.E."/>
            <person name="van Eijk R."/>
            <person name="Schleper C."/>
            <person name="Guy L."/>
            <person name="Ettema T.J."/>
        </authorList>
    </citation>
    <scope>NUCLEOTIDE SEQUENCE</scope>
</reference>
<dbReference type="PROSITE" id="PS00332">
    <property type="entry name" value="SOD_CU_ZN_2"/>
    <property type="match status" value="1"/>
</dbReference>
<dbReference type="GO" id="GO:0005507">
    <property type="term" value="F:copper ion binding"/>
    <property type="evidence" value="ECO:0007669"/>
    <property type="project" value="InterPro"/>
</dbReference>
<dbReference type="CDD" id="cd00305">
    <property type="entry name" value="Cu-Zn_Superoxide_Dismutase"/>
    <property type="match status" value="1"/>
</dbReference>
<feature type="domain" description="Superoxide dismutase copper/zinc binding" evidence="1">
    <location>
        <begin position="40"/>
        <end position="174"/>
    </location>
</feature>
<dbReference type="InterPro" id="IPR024134">
    <property type="entry name" value="SOD_Cu/Zn_/chaperone"/>
</dbReference>